<name>A0ABV6MW69_9PSEU</name>
<dbReference type="Proteomes" id="UP001589810">
    <property type="component" value="Unassembled WGS sequence"/>
</dbReference>
<evidence type="ECO:0000313" key="3">
    <source>
        <dbReference type="Proteomes" id="UP001589810"/>
    </source>
</evidence>
<gene>
    <name evidence="2" type="ORF">ACFFH7_21430</name>
</gene>
<feature type="region of interest" description="Disordered" evidence="1">
    <location>
        <begin position="1"/>
        <end position="34"/>
    </location>
</feature>
<organism evidence="2 3">
    <name type="scientific">Kutzneria chonburiensis</name>
    <dbReference type="NCBI Taxonomy" id="1483604"/>
    <lineage>
        <taxon>Bacteria</taxon>
        <taxon>Bacillati</taxon>
        <taxon>Actinomycetota</taxon>
        <taxon>Actinomycetes</taxon>
        <taxon>Pseudonocardiales</taxon>
        <taxon>Pseudonocardiaceae</taxon>
        <taxon>Kutzneria</taxon>
    </lineage>
</organism>
<reference evidence="2 3" key="1">
    <citation type="submission" date="2024-09" db="EMBL/GenBank/DDBJ databases">
        <authorList>
            <person name="Sun Q."/>
            <person name="Mori K."/>
        </authorList>
    </citation>
    <scope>NUCLEOTIDE SEQUENCE [LARGE SCALE GENOMIC DNA]</scope>
    <source>
        <strain evidence="2 3">TBRC 1432</strain>
    </source>
</reference>
<dbReference type="Pfam" id="PF19760">
    <property type="entry name" value="DUF6247"/>
    <property type="match status" value="1"/>
</dbReference>
<feature type="compositionally biased region" description="Polar residues" evidence="1">
    <location>
        <begin position="1"/>
        <end position="18"/>
    </location>
</feature>
<dbReference type="RefSeq" id="WP_273935564.1">
    <property type="nucleotide sequence ID" value="NZ_CP097263.1"/>
</dbReference>
<keyword evidence="3" id="KW-1185">Reference proteome</keyword>
<proteinExistence type="predicted"/>
<dbReference type="InterPro" id="IPR046214">
    <property type="entry name" value="DUF6247"/>
</dbReference>
<evidence type="ECO:0000313" key="2">
    <source>
        <dbReference type="EMBL" id="MFC0544081.1"/>
    </source>
</evidence>
<dbReference type="EMBL" id="JBHLUD010000007">
    <property type="protein sequence ID" value="MFC0544081.1"/>
    <property type="molecule type" value="Genomic_DNA"/>
</dbReference>
<protein>
    <submittedName>
        <fullName evidence="2">DUF6247 family protein</fullName>
    </submittedName>
</protein>
<accession>A0ABV6MW69</accession>
<evidence type="ECO:0000256" key="1">
    <source>
        <dbReference type="SAM" id="MobiDB-lite"/>
    </source>
</evidence>
<comment type="caution">
    <text evidence="2">The sequence shown here is derived from an EMBL/GenBank/DDBJ whole genome shotgun (WGS) entry which is preliminary data.</text>
</comment>
<sequence>MASPAHYSNSDPHQSAESMAQGHTEWAGDEEAAARFGSPASIRAALLSEQVAEFDAAYDAALTAARQTLSLDQLHQVLRVWRRVAWQTETDANALREMADATAEVRRTGTPRDGSVSWQELKAELGI</sequence>